<dbReference type="Gene3D" id="2.60.40.1090">
    <property type="entry name" value="Fimbrial-type adhesion domain"/>
    <property type="match status" value="1"/>
</dbReference>
<dbReference type="EMBL" id="UGWI01000001">
    <property type="protein sequence ID" value="SUF39218.1"/>
    <property type="molecule type" value="Genomic_DNA"/>
</dbReference>
<dbReference type="InterPro" id="IPR050263">
    <property type="entry name" value="Bact_Fimbrial_Adh_Pro"/>
</dbReference>
<dbReference type="PANTHER" id="PTHR33420:SF12">
    <property type="entry name" value="FIMBRIN-LIKE PROTEIN FIMI-RELATED"/>
    <property type="match status" value="1"/>
</dbReference>
<dbReference type="AlphaFoldDB" id="A0A379Q9S9"/>
<dbReference type="Proteomes" id="UP000254773">
    <property type="component" value="Unassembled WGS sequence"/>
</dbReference>
<proteinExistence type="predicted"/>
<sequence length="203" mass="20947">MKKQLLRGLLVGALTCVGAGVSSLAQADGTPSLDLTVNANITTGTCSASIIGKGGATNTIGFGNVYISELIAKTKVETFKLRFSDCAGLKEKKATVVLAPAAGTGCAGGKSQNAEFSNATTQTPKAERTAVEVWTTDVPESADSEQFHCYNKNAQTVDLAGASTTTPLDFPLSARMVAVSGFGVSDITAGDFYSPTVFTITYQ</sequence>
<protein>
    <submittedName>
        <fullName evidence="2">Fimbrial protein StaE</fullName>
    </submittedName>
</protein>
<dbReference type="InterPro" id="IPR008966">
    <property type="entry name" value="Adhesion_dom_sf"/>
</dbReference>
<reference evidence="2 3" key="1">
    <citation type="submission" date="2018-06" db="EMBL/GenBank/DDBJ databases">
        <authorList>
            <consortium name="Pathogen Informatics"/>
            <person name="Doyle S."/>
        </authorList>
    </citation>
    <scope>NUCLEOTIDE SEQUENCE [LARGE SCALE GENOMIC DNA]</scope>
    <source>
        <strain evidence="2 3">NCTC9854</strain>
    </source>
</reference>
<feature type="signal peptide" evidence="1">
    <location>
        <begin position="1"/>
        <end position="27"/>
    </location>
</feature>
<name>A0A379Q9S9_SALER</name>
<evidence type="ECO:0000313" key="2">
    <source>
        <dbReference type="EMBL" id="SUF39218.1"/>
    </source>
</evidence>
<gene>
    <name evidence="2" type="ORF">NCTC9854_03576</name>
</gene>
<accession>A0A379Q9S9</accession>
<evidence type="ECO:0000313" key="3">
    <source>
        <dbReference type="Proteomes" id="UP000254773"/>
    </source>
</evidence>
<dbReference type="GO" id="GO:0043709">
    <property type="term" value="P:cell adhesion involved in single-species biofilm formation"/>
    <property type="evidence" value="ECO:0007669"/>
    <property type="project" value="TreeGrafter"/>
</dbReference>
<dbReference type="InterPro" id="IPR036937">
    <property type="entry name" value="Adhesion_dom_fimbrial_sf"/>
</dbReference>
<organism evidence="2 3">
    <name type="scientific">Salmonella enterica</name>
    <name type="common">Salmonella choleraesuis</name>
    <dbReference type="NCBI Taxonomy" id="28901"/>
    <lineage>
        <taxon>Bacteria</taxon>
        <taxon>Pseudomonadati</taxon>
        <taxon>Pseudomonadota</taxon>
        <taxon>Gammaproteobacteria</taxon>
        <taxon>Enterobacterales</taxon>
        <taxon>Enterobacteriaceae</taxon>
        <taxon>Salmonella</taxon>
    </lineage>
</organism>
<evidence type="ECO:0000256" key="1">
    <source>
        <dbReference type="SAM" id="SignalP"/>
    </source>
</evidence>
<dbReference type="GO" id="GO:0009289">
    <property type="term" value="C:pilus"/>
    <property type="evidence" value="ECO:0007669"/>
    <property type="project" value="InterPro"/>
</dbReference>
<dbReference type="SUPFAM" id="SSF49401">
    <property type="entry name" value="Bacterial adhesins"/>
    <property type="match status" value="1"/>
</dbReference>
<dbReference type="PANTHER" id="PTHR33420">
    <property type="entry name" value="FIMBRIAL SUBUNIT ELFA-RELATED"/>
    <property type="match status" value="1"/>
</dbReference>
<feature type="chain" id="PRO_5016870815" evidence="1">
    <location>
        <begin position="28"/>
        <end position="203"/>
    </location>
</feature>
<keyword evidence="1" id="KW-0732">Signal</keyword>